<dbReference type="GO" id="GO:0004150">
    <property type="term" value="F:dihydroneopterin aldolase activity"/>
    <property type="evidence" value="ECO:0007669"/>
    <property type="project" value="UniProtKB-UniRule"/>
</dbReference>
<dbReference type="SUPFAM" id="SSF55620">
    <property type="entry name" value="Tetrahydrobiopterin biosynthesis enzymes-like"/>
    <property type="match status" value="1"/>
</dbReference>
<sequence length="137" mass="15616">MDTLFINQLTIITTIGIYNWEKKFPQKLLLDIEIAQDQRAASASDDIQYCLNYTEIVEAIISLVSRRHFNLIERVAEEVAACLLNQFSSLWVRVKVSKPNAVPQTQQVGVMIERGDLLQSMRCVKCNANDGNHDYRG</sequence>
<evidence type="ECO:0000256" key="4">
    <source>
        <dbReference type="ARBA" id="ARBA00005708"/>
    </source>
</evidence>
<comment type="catalytic activity">
    <reaction evidence="2 10">
        <text>7,8-dihydroneopterin = 6-hydroxymethyl-7,8-dihydropterin + glycolaldehyde</text>
        <dbReference type="Rhea" id="RHEA:10540"/>
        <dbReference type="ChEBI" id="CHEBI:17001"/>
        <dbReference type="ChEBI" id="CHEBI:17071"/>
        <dbReference type="ChEBI" id="CHEBI:44841"/>
        <dbReference type="EC" id="4.1.2.25"/>
    </reaction>
</comment>
<organism evidence="12 13">
    <name type="scientific">Candidatus Erwinia haradaeae</name>
    <dbReference type="NCBI Taxonomy" id="1922217"/>
    <lineage>
        <taxon>Bacteria</taxon>
        <taxon>Pseudomonadati</taxon>
        <taxon>Pseudomonadota</taxon>
        <taxon>Gammaproteobacteria</taxon>
        <taxon>Enterobacterales</taxon>
        <taxon>Erwiniaceae</taxon>
        <taxon>Erwinia</taxon>
    </lineage>
</organism>
<dbReference type="FunFam" id="3.30.1130.10:FF:000002">
    <property type="entry name" value="7,8-dihydroneopterin aldolase"/>
    <property type="match status" value="1"/>
</dbReference>
<evidence type="ECO:0000313" key="13">
    <source>
        <dbReference type="Proteomes" id="UP000294418"/>
    </source>
</evidence>
<reference evidence="12 13" key="1">
    <citation type="submission" date="2019-02" db="EMBL/GenBank/DDBJ databases">
        <authorList>
            <person name="Manzano-Marin A."/>
            <person name="Manzano-Marin A."/>
        </authorList>
    </citation>
    <scope>NUCLEOTIDE SEQUENCE [LARGE SCALE GENOMIC DNA]</scope>
    <source>
        <strain evidence="12 13">ErCilaricifoliae</strain>
    </source>
</reference>
<protein>
    <recommendedName>
        <fullName evidence="10">7,8-dihydroneopterin aldolase</fullName>
        <ecNumber evidence="10">4.1.2.25</ecNumber>
    </recommendedName>
</protein>
<dbReference type="Pfam" id="PF02152">
    <property type="entry name" value="FolB"/>
    <property type="match status" value="1"/>
</dbReference>
<dbReference type="NCBIfam" id="TIGR00525">
    <property type="entry name" value="folB"/>
    <property type="match status" value="1"/>
</dbReference>
<keyword evidence="6 10" id="KW-0289">Folate biosynthesis</keyword>
<evidence type="ECO:0000256" key="3">
    <source>
        <dbReference type="ARBA" id="ARBA00005013"/>
    </source>
</evidence>
<evidence type="ECO:0000256" key="2">
    <source>
        <dbReference type="ARBA" id="ARBA00001353"/>
    </source>
</evidence>
<dbReference type="UniPathway" id="UPA00077">
    <property type="reaction ID" value="UER00154"/>
</dbReference>
<comment type="subunit">
    <text evidence="5">Homooctamer.</text>
</comment>
<dbReference type="OrthoDB" id="9810587at2"/>
<dbReference type="EMBL" id="LR217720">
    <property type="protein sequence ID" value="VFP84226.1"/>
    <property type="molecule type" value="Genomic_DNA"/>
</dbReference>
<dbReference type="Gene3D" id="3.30.1130.10">
    <property type="match status" value="1"/>
</dbReference>
<name>A0A451DCP9_9GAMM</name>
<dbReference type="Proteomes" id="UP000294418">
    <property type="component" value="Chromosome"/>
</dbReference>
<dbReference type="AlphaFoldDB" id="A0A451DCP9"/>
<evidence type="ECO:0000256" key="6">
    <source>
        <dbReference type="ARBA" id="ARBA00022909"/>
    </source>
</evidence>
<dbReference type="SMART" id="SM00905">
    <property type="entry name" value="FolB"/>
    <property type="match status" value="1"/>
</dbReference>
<comment type="pathway">
    <text evidence="3 10">Cofactor biosynthesis; tetrahydrofolate biosynthesis; 2-amino-4-hydroxy-6-hydroxymethyl-7,8-dihydropteridine diphosphate from 7,8-dihydroneopterin triphosphate: step 3/4.</text>
</comment>
<dbReference type="NCBIfam" id="TIGR00526">
    <property type="entry name" value="folB_dom"/>
    <property type="match status" value="1"/>
</dbReference>
<evidence type="ECO:0000256" key="9">
    <source>
        <dbReference type="ARBA" id="ARBA00059496"/>
    </source>
</evidence>
<feature type="domain" description="Dihydroneopterin aldolase/epimerase" evidence="11">
    <location>
        <begin position="4"/>
        <end position="114"/>
    </location>
</feature>
<keyword evidence="8 10" id="KW-0456">Lyase</keyword>
<dbReference type="GO" id="GO:0005737">
    <property type="term" value="C:cytoplasm"/>
    <property type="evidence" value="ECO:0007669"/>
    <property type="project" value="TreeGrafter"/>
</dbReference>
<dbReference type="InterPro" id="IPR043133">
    <property type="entry name" value="GTP-CH-I_C/QueF"/>
</dbReference>
<comment type="function">
    <text evidence="9">Catalyzes the conversion of 7,8-dihydroneopterin to 6-hydroxymethyl-7,8-dihydropterin. Can use L-threo-dihydroneopterin and D-erythro-dihydroneopterin as substrates for the formation of 6-hydroxymethyldihydropterin, but it can also catalyze the epimerization of carbon 2' of dihydroneopterin to dihydromonapterin at appreciable velocity.</text>
</comment>
<evidence type="ECO:0000313" key="12">
    <source>
        <dbReference type="EMBL" id="VFP84226.1"/>
    </source>
</evidence>
<dbReference type="RefSeq" id="WP_157989721.1">
    <property type="nucleotide sequence ID" value="NZ_LR217720.1"/>
</dbReference>
<evidence type="ECO:0000259" key="11">
    <source>
        <dbReference type="SMART" id="SM00905"/>
    </source>
</evidence>
<proteinExistence type="inferred from homology"/>
<evidence type="ECO:0000256" key="1">
    <source>
        <dbReference type="ARBA" id="ARBA00000693"/>
    </source>
</evidence>
<evidence type="ECO:0000256" key="10">
    <source>
        <dbReference type="RuleBase" id="RU362079"/>
    </source>
</evidence>
<comment type="catalytic activity">
    <reaction evidence="1">
        <text>7,8-dihydroneopterin = 7,8-dihydromonapterin</text>
        <dbReference type="Rhea" id="RHEA:45328"/>
        <dbReference type="ChEBI" id="CHEBI:17001"/>
        <dbReference type="ChEBI" id="CHEBI:71175"/>
        <dbReference type="EC" id="5.1.99.8"/>
    </reaction>
</comment>
<dbReference type="PANTHER" id="PTHR42844">
    <property type="entry name" value="DIHYDRONEOPTERIN ALDOLASE 1-RELATED"/>
    <property type="match status" value="1"/>
</dbReference>
<evidence type="ECO:0000256" key="8">
    <source>
        <dbReference type="ARBA" id="ARBA00023239"/>
    </source>
</evidence>
<dbReference type="GO" id="GO:0016853">
    <property type="term" value="F:isomerase activity"/>
    <property type="evidence" value="ECO:0007669"/>
    <property type="project" value="UniProtKB-KW"/>
</dbReference>
<evidence type="ECO:0000256" key="7">
    <source>
        <dbReference type="ARBA" id="ARBA00023235"/>
    </source>
</evidence>
<comment type="similarity">
    <text evidence="4 10">Belongs to the DHNA family.</text>
</comment>
<dbReference type="EC" id="4.1.2.25" evidence="10"/>
<dbReference type="InterPro" id="IPR006156">
    <property type="entry name" value="Dihydroneopterin_aldolase"/>
</dbReference>
<evidence type="ECO:0000256" key="5">
    <source>
        <dbReference type="ARBA" id="ARBA00011823"/>
    </source>
</evidence>
<dbReference type="GO" id="GO:0046656">
    <property type="term" value="P:folic acid biosynthetic process"/>
    <property type="evidence" value="ECO:0007669"/>
    <property type="project" value="UniProtKB-UniRule"/>
</dbReference>
<dbReference type="GO" id="GO:0046654">
    <property type="term" value="P:tetrahydrofolate biosynthetic process"/>
    <property type="evidence" value="ECO:0007669"/>
    <property type="project" value="UniProtKB-UniRule"/>
</dbReference>
<keyword evidence="7" id="KW-0413">Isomerase</keyword>
<gene>
    <name evidence="12" type="primary">folB</name>
    <name evidence="12" type="ORF">ERCILAFE3058_308</name>
</gene>
<dbReference type="InterPro" id="IPR006157">
    <property type="entry name" value="FolB_dom"/>
</dbReference>
<dbReference type="PANTHER" id="PTHR42844:SF1">
    <property type="entry name" value="DIHYDRONEOPTERIN ALDOLASE 1-RELATED"/>
    <property type="match status" value="1"/>
</dbReference>
<dbReference type="CDD" id="cd00534">
    <property type="entry name" value="DHNA_DHNTPE"/>
    <property type="match status" value="1"/>
</dbReference>
<accession>A0A451DCP9</accession>